<dbReference type="Pfam" id="PF07584">
    <property type="entry name" value="BatA"/>
    <property type="match status" value="1"/>
</dbReference>
<gene>
    <name evidence="3" type="ORF">FQY79_04505</name>
</gene>
<dbReference type="EMBL" id="VOHE01000002">
    <property type="protein sequence ID" value="TWT20601.1"/>
    <property type="molecule type" value="Genomic_DNA"/>
</dbReference>
<dbReference type="RefSeq" id="WP_146311216.1">
    <property type="nucleotide sequence ID" value="NZ_VOHE01000002.1"/>
</dbReference>
<evidence type="ECO:0000313" key="3">
    <source>
        <dbReference type="EMBL" id="TWT20601.1"/>
    </source>
</evidence>
<proteinExistence type="predicted"/>
<dbReference type="NCBIfam" id="TIGR02226">
    <property type="entry name" value="two_anch"/>
    <property type="match status" value="1"/>
</dbReference>
<accession>A0A5C5U2J7</accession>
<dbReference type="Proteomes" id="UP000315949">
    <property type="component" value="Unassembled WGS sequence"/>
</dbReference>
<keyword evidence="4" id="KW-1185">Reference proteome</keyword>
<dbReference type="InterPro" id="IPR024163">
    <property type="entry name" value="Aerotolerance_reg_N"/>
</dbReference>
<feature type="domain" description="Aerotolerance regulator N-terminal" evidence="2">
    <location>
        <begin position="5"/>
        <end position="77"/>
    </location>
</feature>
<sequence>MTPVLLLPLGLAALAALALPLLLHLARRQQQRPTVFAALRWLQARPRPRRQLRFDEPWLLAVRLLLVALVALLLARPALQGVVDARPRLLAVPGIAPAALAQARARQDVEARWLAPGFPPLDVAPPSGPHPLASLLREFDAQLPAGVPLTVLVPARFAGADGGRLRLAREVDWRVVEGEALPATAQVQAPVLAVRHDDAHRDAARYLRAAAIAWRDEDDGTMPDVAASTRLPAPGVTLAWLHAGQLPPELLQRVEQGAQALLAADAAWPDGVEPAAAWRDDAGQPLLSAARLGQGRLLRFERALAPAEMPQLLAPEFPHVLRELLQPPPAPTVVGAVDYAPEAGAVAVAAEPFDLRPWLALAIALLALLERWLATSRRREEGA</sequence>
<evidence type="ECO:0000313" key="4">
    <source>
        <dbReference type="Proteomes" id="UP000315949"/>
    </source>
</evidence>
<reference evidence="3 4" key="1">
    <citation type="submission" date="2019-07" db="EMBL/GenBank/DDBJ databases">
        <title>Luteimonas sp. YD-1 nov., isolated from acidic soil.</title>
        <authorList>
            <person name="Zhou J."/>
        </authorList>
    </citation>
    <scope>NUCLEOTIDE SEQUENCE [LARGE SCALE GENOMIC DNA]</scope>
    <source>
        <strain evidence="3 4">YD-1</strain>
    </source>
</reference>
<comment type="caution">
    <text evidence="3">The sequence shown here is derived from an EMBL/GenBank/DDBJ whole genome shotgun (WGS) entry which is preliminary data.</text>
</comment>
<keyword evidence="1" id="KW-1133">Transmembrane helix</keyword>
<name>A0A5C5U2J7_9GAMM</name>
<protein>
    <recommendedName>
        <fullName evidence="2">Aerotolerance regulator N-terminal domain-containing protein</fullName>
    </recommendedName>
</protein>
<evidence type="ECO:0000256" key="1">
    <source>
        <dbReference type="SAM" id="Phobius"/>
    </source>
</evidence>
<dbReference type="AlphaFoldDB" id="A0A5C5U2J7"/>
<dbReference type="InterPro" id="IPR011933">
    <property type="entry name" value="Double_TM_dom"/>
</dbReference>
<evidence type="ECO:0000259" key="2">
    <source>
        <dbReference type="Pfam" id="PF07584"/>
    </source>
</evidence>
<organism evidence="3 4">
    <name type="scientific">Luteimonas wenzhouensis</name>
    <dbReference type="NCBI Taxonomy" id="2599615"/>
    <lineage>
        <taxon>Bacteria</taxon>
        <taxon>Pseudomonadati</taxon>
        <taxon>Pseudomonadota</taxon>
        <taxon>Gammaproteobacteria</taxon>
        <taxon>Lysobacterales</taxon>
        <taxon>Lysobacteraceae</taxon>
        <taxon>Luteimonas</taxon>
    </lineage>
</organism>
<dbReference type="OrthoDB" id="7390489at2"/>
<keyword evidence="1" id="KW-0472">Membrane</keyword>
<keyword evidence="1" id="KW-0812">Transmembrane</keyword>
<feature type="transmembrane region" description="Helical" evidence="1">
    <location>
        <begin position="58"/>
        <end position="79"/>
    </location>
</feature>